<dbReference type="PATRIC" id="fig|405444.3.peg.1622"/>
<dbReference type="EC" id="2.7.7.65" evidence="2"/>
<dbReference type="GO" id="GO:0005886">
    <property type="term" value="C:plasma membrane"/>
    <property type="evidence" value="ECO:0007669"/>
    <property type="project" value="TreeGrafter"/>
</dbReference>
<comment type="catalytic activity">
    <reaction evidence="3">
        <text>2 GTP = 3',3'-c-di-GMP + 2 diphosphate</text>
        <dbReference type="Rhea" id="RHEA:24898"/>
        <dbReference type="ChEBI" id="CHEBI:33019"/>
        <dbReference type="ChEBI" id="CHEBI:37565"/>
        <dbReference type="ChEBI" id="CHEBI:58805"/>
        <dbReference type="EC" id="2.7.7.65"/>
    </reaction>
</comment>
<dbReference type="SUPFAM" id="SSF55073">
    <property type="entry name" value="Nucleotide cyclase"/>
    <property type="match status" value="1"/>
</dbReference>
<sequence length="513" mass="56460">MADSPDIPPSGHTGLGRILSRRAAPQVVAEAAAPAPAGNGGMAMLQRLFIGSNAPEPLLHAFAQGMCTLPGELGDMGQRLHSAHVDQDWDRYGRLLRQLIDKYIRTIELAPPGAGNGEAERLRDMLGHTLGAVLAPLMQHSPELEQQAQRMGQELRGWRSGQALEPVAQHLRELCHQVGVRSDGMQEQHDLLLSLFDMLLENITELLDGESWLQGQIRNVRQLLTGTLDTGSLEQTRNDLREVIYRQGLLRQGITESKQAMKELMVSFLDQVDGMATETGEYHDRVASYAIAVRQARSIADLNQLLQDVLQDTVRVQAQAARARDHLANARAEARAAEQRVQQLERELEDAGSQLRTDVLTGALNRRGLEELLTKELNKSDASLSVCMLDLDHFSQTNNSHGHAAGDQALRHLVAVIQQRLRGRDHIARLGGDEFVVVLPGMSAVAALESMQQLQLALAQRPFLFGDERVQVRFSGGVAQARAGEPIDTLLHRADQALYAAKRIGRNRVLPAD</sequence>
<protein>
    <recommendedName>
        <fullName evidence="2">diguanylate cyclase</fullName>
        <ecNumber evidence="2">2.7.7.65</ecNumber>
    </recommendedName>
</protein>
<dbReference type="GO" id="GO:0043709">
    <property type="term" value="P:cell adhesion involved in single-species biofilm formation"/>
    <property type="evidence" value="ECO:0007669"/>
    <property type="project" value="TreeGrafter"/>
</dbReference>
<evidence type="ECO:0000313" key="7">
    <source>
        <dbReference type="Proteomes" id="UP000050864"/>
    </source>
</evidence>
<evidence type="ECO:0000256" key="2">
    <source>
        <dbReference type="ARBA" id="ARBA00012528"/>
    </source>
</evidence>
<dbReference type="InterPro" id="IPR029787">
    <property type="entry name" value="Nucleotide_cyclase"/>
</dbReference>
<evidence type="ECO:0000256" key="3">
    <source>
        <dbReference type="ARBA" id="ARBA00034247"/>
    </source>
</evidence>
<dbReference type="AlphaFoldDB" id="A0A0R0C163"/>
<feature type="domain" description="GGDEF" evidence="5">
    <location>
        <begin position="382"/>
        <end position="513"/>
    </location>
</feature>
<dbReference type="EMBL" id="LDJI01000024">
    <property type="protein sequence ID" value="KRG63333.1"/>
    <property type="molecule type" value="Genomic_DNA"/>
</dbReference>
<keyword evidence="7" id="KW-1185">Reference proteome</keyword>
<dbReference type="Pfam" id="PF00990">
    <property type="entry name" value="GGDEF"/>
    <property type="match status" value="1"/>
</dbReference>
<name>A0A0R0C163_9GAMM</name>
<dbReference type="PROSITE" id="PS50887">
    <property type="entry name" value="GGDEF"/>
    <property type="match status" value="1"/>
</dbReference>
<dbReference type="PANTHER" id="PTHR45138:SF9">
    <property type="entry name" value="DIGUANYLATE CYCLASE DGCM-RELATED"/>
    <property type="match status" value="1"/>
</dbReference>
<comment type="cofactor">
    <cofactor evidence="1">
        <name>Mg(2+)</name>
        <dbReference type="ChEBI" id="CHEBI:18420"/>
    </cofactor>
</comment>
<dbReference type="SMART" id="SM00267">
    <property type="entry name" value="GGDEF"/>
    <property type="match status" value="1"/>
</dbReference>
<dbReference type="Proteomes" id="UP000050864">
    <property type="component" value="Unassembled WGS sequence"/>
</dbReference>
<proteinExistence type="predicted"/>
<dbReference type="InterPro" id="IPR050469">
    <property type="entry name" value="Diguanylate_Cyclase"/>
</dbReference>
<accession>A0A0R0C163</accession>
<dbReference type="PANTHER" id="PTHR45138">
    <property type="entry name" value="REGULATORY COMPONENTS OF SENSORY TRANSDUCTION SYSTEM"/>
    <property type="match status" value="1"/>
</dbReference>
<dbReference type="Gene3D" id="3.30.70.270">
    <property type="match status" value="1"/>
</dbReference>
<dbReference type="STRING" id="405444.ABB26_12625"/>
<dbReference type="InterPro" id="IPR043128">
    <property type="entry name" value="Rev_trsase/Diguanyl_cyclase"/>
</dbReference>
<gene>
    <name evidence="6" type="ORF">ABB26_12625</name>
</gene>
<dbReference type="NCBIfam" id="TIGR00254">
    <property type="entry name" value="GGDEF"/>
    <property type="match status" value="1"/>
</dbReference>
<dbReference type="GO" id="GO:0052621">
    <property type="term" value="F:diguanylate cyclase activity"/>
    <property type="evidence" value="ECO:0007669"/>
    <property type="project" value="UniProtKB-EC"/>
</dbReference>
<feature type="coiled-coil region" evidence="4">
    <location>
        <begin position="320"/>
        <end position="354"/>
    </location>
</feature>
<dbReference type="FunFam" id="3.30.70.270:FF:000001">
    <property type="entry name" value="Diguanylate cyclase domain protein"/>
    <property type="match status" value="1"/>
</dbReference>
<dbReference type="InterPro" id="IPR000160">
    <property type="entry name" value="GGDEF_dom"/>
</dbReference>
<dbReference type="RefSeq" id="WP_057634669.1">
    <property type="nucleotide sequence ID" value="NZ_LDJI01000024.1"/>
</dbReference>
<evidence type="ECO:0000256" key="1">
    <source>
        <dbReference type="ARBA" id="ARBA00001946"/>
    </source>
</evidence>
<evidence type="ECO:0000259" key="5">
    <source>
        <dbReference type="PROSITE" id="PS50887"/>
    </source>
</evidence>
<evidence type="ECO:0000313" key="6">
    <source>
        <dbReference type="EMBL" id="KRG63333.1"/>
    </source>
</evidence>
<dbReference type="CDD" id="cd01949">
    <property type="entry name" value="GGDEF"/>
    <property type="match status" value="1"/>
</dbReference>
<comment type="caution">
    <text evidence="6">The sequence shown here is derived from an EMBL/GenBank/DDBJ whole genome shotgun (WGS) entry which is preliminary data.</text>
</comment>
<dbReference type="OrthoDB" id="9803824at2"/>
<reference evidence="6 7" key="1">
    <citation type="submission" date="2015-05" db="EMBL/GenBank/DDBJ databases">
        <title>Genome sequencing and analysis of members of genus Stenotrophomonas.</title>
        <authorList>
            <person name="Patil P.P."/>
            <person name="Midha S."/>
            <person name="Patil P.B."/>
        </authorList>
    </citation>
    <scope>NUCLEOTIDE SEQUENCE [LARGE SCALE GENOMIC DNA]</scope>
    <source>
        <strain evidence="6 7">DSM 18929</strain>
    </source>
</reference>
<keyword evidence="4" id="KW-0175">Coiled coil</keyword>
<dbReference type="GO" id="GO:1902201">
    <property type="term" value="P:negative regulation of bacterial-type flagellum-dependent cell motility"/>
    <property type="evidence" value="ECO:0007669"/>
    <property type="project" value="TreeGrafter"/>
</dbReference>
<organism evidence="6 7">
    <name type="scientific">Stenotrophomonas humi</name>
    <dbReference type="NCBI Taxonomy" id="405444"/>
    <lineage>
        <taxon>Bacteria</taxon>
        <taxon>Pseudomonadati</taxon>
        <taxon>Pseudomonadota</taxon>
        <taxon>Gammaproteobacteria</taxon>
        <taxon>Lysobacterales</taxon>
        <taxon>Lysobacteraceae</taxon>
        <taxon>Stenotrophomonas</taxon>
    </lineage>
</organism>
<evidence type="ECO:0000256" key="4">
    <source>
        <dbReference type="SAM" id="Coils"/>
    </source>
</evidence>